<organism evidence="1 2">
    <name type="scientific">Methylomonas aurea</name>
    <dbReference type="NCBI Taxonomy" id="2952224"/>
    <lineage>
        <taxon>Bacteria</taxon>
        <taxon>Pseudomonadati</taxon>
        <taxon>Pseudomonadota</taxon>
        <taxon>Gammaproteobacteria</taxon>
        <taxon>Methylococcales</taxon>
        <taxon>Methylococcaceae</taxon>
        <taxon>Methylomonas</taxon>
    </lineage>
</organism>
<sequence>MMLIRPFVVTDTALLSCNIPETDYTAFNLATTYGLGDRVRVIGANVHRVYESLQAGNVGHDPAASPTWWLEVGPTNRWKLFDSSVTSQATNPDSIDVTLHPTGRIDSLALLNLAAQSVRVIMTDAVDGVVYDKTFSLVSDSGVHDWYAYFYEPIDRRSDLVIYDMPPYHAPTIQVIVSDPGFTVAVGAMVLGFKKIIGGTQYGVRVGIQDYSVKKRDDFGNYTVLERAFNKNATFTLFVDANFVDQLHALLASYRATPIVYAGTDIYSSTVIYGFYKDFSITIAYPTESICTLEIEGLT</sequence>
<dbReference type="RefSeq" id="WP_256612935.1">
    <property type="nucleotide sequence ID" value="NZ_JANIBM010000071.1"/>
</dbReference>
<reference evidence="1 2" key="1">
    <citation type="submission" date="2022-07" db="EMBL/GenBank/DDBJ databases">
        <title>Methylomonas rivi sp. nov., Methylomonas rosea sp. nov., Methylomonas aureus sp. nov. and Methylomonas subterranea sp. nov., four novel methanotrophs isolated from a freshwater creek and the deep terrestrial subsurface.</title>
        <authorList>
            <person name="Abin C."/>
            <person name="Sankaranarayanan K."/>
            <person name="Garner C."/>
            <person name="Sindelar R."/>
            <person name="Kotary K."/>
            <person name="Garner R."/>
            <person name="Barclay S."/>
            <person name="Lawson P."/>
            <person name="Krumholz L."/>
        </authorList>
    </citation>
    <scope>NUCLEOTIDE SEQUENCE [LARGE SCALE GENOMIC DNA]</scope>
    <source>
        <strain evidence="1 2">SURF-1</strain>
    </source>
</reference>
<dbReference type="Proteomes" id="UP001524569">
    <property type="component" value="Unassembled WGS sequence"/>
</dbReference>
<dbReference type="EMBL" id="JANIBM010000071">
    <property type="protein sequence ID" value="MCQ8183712.1"/>
    <property type="molecule type" value="Genomic_DNA"/>
</dbReference>
<evidence type="ECO:0000313" key="1">
    <source>
        <dbReference type="EMBL" id="MCQ8183712.1"/>
    </source>
</evidence>
<protein>
    <submittedName>
        <fullName evidence="1">Uncharacterized protein</fullName>
    </submittedName>
</protein>
<gene>
    <name evidence="1" type="ORF">NP603_21595</name>
</gene>
<proteinExistence type="predicted"/>
<keyword evidence="2" id="KW-1185">Reference proteome</keyword>
<evidence type="ECO:0000313" key="2">
    <source>
        <dbReference type="Proteomes" id="UP001524569"/>
    </source>
</evidence>
<comment type="caution">
    <text evidence="1">The sequence shown here is derived from an EMBL/GenBank/DDBJ whole genome shotgun (WGS) entry which is preliminary data.</text>
</comment>
<name>A0ABT1UNA0_9GAMM</name>
<accession>A0ABT1UNA0</accession>